<dbReference type="EMBL" id="JALJOV010000864">
    <property type="protein sequence ID" value="KAK9859834.1"/>
    <property type="molecule type" value="Genomic_DNA"/>
</dbReference>
<evidence type="ECO:0000313" key="5">
    <source>
        <dbReference type="Proteomes" id="UP001485043"/>
    </source>
</evidence>
<feature type="compositionally biased region" description="Low complexity" evidence="3">
    <location>
        <begin position="250"/>
        <end position="264"/>
    </location>
</feature>
<feature type="coiled-coil region" evidence="2">
    <location>
        <begin position="4"/>
        <end position="38"/>
    </location>
</feature>
<accession>A0AAW1STW2</accession>
<protein>
    <submittedName>
        <fullName evidence="4">Uncharacterized protein</fullName>
    </submittedName>
</protein>
<dbReference type="InterPro" id="IPR044053">
    <property type="entry name" value="AsaB-like"/>
</dbReference>
<sequence length="747" mass="81592">MPPRASVVDELSQLRKQLQQVQSKLEVAEAALRRSNLLVPTDLLSALSNLPEDCFGGGLAAASSSYRATASQAAWTGWHEQQGPTCGAASVAGAFNGLLPSGCMRASAAEVMDLYAATWRQKNADATLRFARVLSADIPAADNLGDALVAASSAKVKGAPKLSYEQALGLLKQMAGLVDSSEPCSPRGALSSSPDDLFVPQRTSSGSRLDRSTPRRSSSSSQPGPLSPRRTISSSQAELGSPRRMLSRCPTDPTSPRRTFSSSSAGRSLPLRTSSSSQPEPLSPRRTSGAPNHCQLVTECTSPKGSIVGPGSTRIPRLSRHSSLVMQLQGAQSRKKLVKAALHLLHIRRSLWQLTQPRPSTFPVGNDRLMAGLQELAAQHKQNIGAWRFMAAGRRRSEVKVSVHDGPADLAEQWAAMWRKVEAPDSVLLAHLEGHYSLIFAAREWTAGRITEESTGESTDAPSRTRQAHITFIKKTEDGSPLHTYLYELPKDQSVASNVIADEHETTITDLRTVSTIFTLKQHGFKLEQLHVPAEIDWKDEKQVKALYYPRLEKLLLKATGGTRVHIFDHTLRDGTAKEDRNDAVKDPTKPAPRGKPVVRAHVDYTEKSGANRLKELLPEEAERLQKTPYAVIQAWRPLAGPVDDSPLAMADASTVDPGNLLPNALHFPGRTGEVYAVAHNPAQRWYYAKGIDIDEIYVFVCYDSRTNGRARFTPHTGFVDPTTNDDAPPRRSVESRAYVFWENDTA</sequence>
<organism evidence="4 5">
    <name type="scientific">Apatococcus fuscideae</name>
    <dbReference type="NCBI Taxonomy" id="2026836"/>
    <lineage>
        <taxon>Eukaryota</taxon>
        <taxon>Viridiplantae</taxon>
        <taxon>Chlorophyta</taxon>
        <taxon>core chlorophytes</taxon>
        <taxon>Trebouxiophyceae</taxon>
        <taxon>Chlorellales</taxon>
        <taxon>Chlorellaceae</taxon>
        <taxon>Apatococcus</taxon>
    </lineage>
</organism>
<keyword evidence="5" id="KW-1185">Reference proteome</keyword>
<evidence type="ECO:0000256" key="3">
    <source>
        <dbReference type="SAM" id="MobiDB-lite"/>
    </source>
</evidence>
<comment type="caution">
    <text evidence="4">The sequence shown here is derived from an EMBL/GenBank/DDBJ whole genome shotgun (WGS) entry which is preliminary data.</text>
</comment>
<comment type="similarity">
    <text evidence="1">Belongs to the asaB hydroxylase/desaturase family.</text>
</comment>
<reference evidence="4 5" key="1">
    <citation type="journal article" date="2024" name="Nat. Commun.">
        <title>Phylogenomics reveals the evolutionary origins of lichenization in chlorophyte algae.</title>
        <authorList>
            <person name="Puginier C."/>
            <person name="Libourel C."/>
            <person name="Otte J."/>
            <person name="Skaloud P."/>
            <person name="Haon M."/>
            <person name="Grisel S."/>
            <person name="Petersen M."/>
            <person name="Berrin J.G."/>
            <person name="Delaux P.M."/>
            <person name="Dal Grande F."/>
            <person name="Keller J."/>
        </authorList>
    </citation>
    <scope>NUCLEOTIDE SEQUENCE [LARGE SCALE GENOMIC DNA]</scope>
    <source>
        <strain evidence="4 5">SAG 2523</strain>
    </source>
</reference>
<feature type="compositionally biased region" description="Polar residues" evidence="3">
    <location>
        <begin position="271"/>
        <end position="290"/>
    </location>
</feature>
<keyword evidence="2" id="KW-0175">Coiled coil</keyword>
<feature type="region of interest" description="Disordered" evidence="3">
    <location>
        <begin position="181"/>
        <end position="293"/>
    </location>
</feature>
<proteinExistence type="inferred from homology"/>
<evidence type="ECO:0000256" key="2">
    <source>
        <dbReference type="SAM" id="Coils"/>
    </source>
</evidence>
<evidence type="ECO:0000256" key="1">
    <source>
        <dbReference type="ARBA" id="ARBA00023604"/>
    </source>
</evidence>
<dbReference type="PANTHER" id="PTHR34598">
    <property type="entry name" value="BLL6449 PROTEIN"/>
    <property type="match status" value="1"/>
</dbReference>
<dbReference type="AlphaFoldDB" id="A0AAW1STW2"/>
<gene>
    <name evidence="4" type="ORF">WJX84_000544</name>
</gene>
<name>A0AAW1STW2_9CHLO</name>
<dbReference type="PANTHER" id="PTHR34598:SF3">
    <property type="entry name" value="OXIDOREDUCTASE AN1597"/>
    <property type="match status" value="1"/>
</dbReference>
<dbReference type="NCBIfam" id="NF041278">
    <property type="entry name" value="CmcJ_NvfI_EfuI"/>
    <property type="match status" value="1"/>
</dbReference>
<feature type="compositionally biased region" description="Low complexity" evidence="3">
    <location>
        <begin position="215"/>
        <end position="230"/>
    </location>
</feature>
<dbReference type="Proteomes" id="UP001485043">
    <property type="component" value="Unassembled WGS sequence"/>
</dbReference>
<evidence type="ECO:0000313" key="4">
    <source>
        <dbReference type="EMBL" id="KAK9859834.1"/>
    </source>
</evidence>
<dbReference type="GO" id="GO:0016491">
    <property type="term" value="F:oxidoreductase activity"/>
    <property type="evidence" value="ECO:0007669"/>
    <property type="project" value="InterPro"/>
</dbReference>